<dbReference type="AlphaFoldDB" id="A0A165PDH5"/>
<proteinExistence type="predicted"/>
<feature type="compositionally biased region" description="Basic residues" evidence="1">
    <location>
        <begin position="43"/>
        <end position="72"/>
    </location>
</feature>
<sequence>MGYLNSSDIRTVLVAADPARESRNVMNPMRLTRVRVEGLVRSKSARRERRCRRRSRSTYRARAHHKSRRSAQ</sequence>
<evidence type="ECO:0000313" key="3">
    <source>
        <dbReference type="Proteomes" id="UP000076761"/>
    </source>
</evidence>
<dbReference type="InParanoid" id="A0A165PDH5"/>
<evidence type="ECO:0000256" key="1">
    <source>
        <dbReference type="SAM" id="MobiDB-lite"/>
    </source>
</evidence>
<name>A0A165PDH5_9AGAM</name>
<evidence type="ECO:0000313" key="2">
    <source>
        <dbReference type="EMBL" id="KZT20880.1"/>
    </source>
</evidence>
<protein>
    <submittedName>
        <fullName evidence="2">Uncharacterized protein</fullName>
    </submittedName>
</protein>
<dbReference type="EMBL" id="KV425614">
    <property type="protein sequence ID" value="KZT20880.1"/>
    <property type="molecule type" value="Genomic_DNA"/>
</dbReference>
<gene>
    <name evidence="2" type="ORF">NEOLEDRAFT_818058</name>
</gene>
<keyword evidence="3" id="KW-1185">Reference proteome</keyword>
<dbReference type="Proteomes" id="UP000076761">
    <property type="component" value="Unassembled WGS sequence"/>
</dbReference>
<accession>A0A165PDH5</accession>
<feature type="region of interest" description="Disordered" evidence="1">
    <location>
        <begin position="41"/>
        <end position="72"/>
    </location>
</feature>
<reference evidence="2 3" key="1">
    <citation type="journal article" date="2016" name="Mol. Biol. Evol.">
        <title>Comparative Genomics of Early-Diverging Mushroom-Forming Fungi Provides Insights into the Origins of Lignocellulose Decay Capabilities.</title>
        <authorList>
            <person name="Nagy L.G."/>
            <person name="Riley R."/>
            <person name="Tritt A."/>
            <person name="Adam C."/>
            <person name="Daum C."/>
            <person name="Floudas D."/>
            <person name="Sun H."/>
            <person name="Yadav J.S."/>
            <person name="Pangilinan J."/>
            <person name="Larsson K.H."/>
            <person name="Matsuura K."/>
            <person name="Barry K."/>
            <person name="Labutti K."/>
            <person name="Kuo R."/>
            <person name="Ohm R.A."/>
            <person name="Bhattacharya S.S."/>
            <person name="Shirouzu T."/>
            <person name="Yoshinaga Y."/>
            <person name="Martin F.M."/>
            <person name="Grigoriev I.V."/>
            <person name="Hibbett D.S."/>
        </authorList>
    </citation>
    <scope>NUCLEOTIDE SEQUENCE [LARGE SCALE GENOMIC DNA]</scope>
    <source>
        <strain evidence="2 3">HHB14362 ss-1</strain>
    </source>
</reference>
<organism evidence="2 3">
    <name type="scientific">Neolentinus lepideus HHB14362 ss-1</name>
    <dbReference type="NCBI Taxonomy" id="1314782"/>
    <lineage>
        <taxon>Eukaryota</taxon>
        <taxon>Fungi</taxon>
        <taxon>Dikarya</taxon>
        <taxon>Basidiomycota</taxon>
        <taxon>Agaricomycotina</taxon>
        <taxon>Agaricomycetes</taxon>
        <taxon>Gloeophyllales</taxon>
        <taxon>Gloeophyllaceae</taxon>
        <taxon>Neolentinus</taxon>
    </lineage>
</organism>